<keyword evidence="11 15" id="KW-0139">CF(1)</keyword>
<dbReference type="Gene3D" id="1.20.5.440">
    <property type="entry name" value="ATP synthase delta/epsilon subunit, C-terminal domain"/>
    <property type="match status" value="1"/>
</dbReference>
<evidence type="ECO:0000256" key="10">
    <source>
        <dbReference type="ARBA" id="ARBA00023136"/>
    </source>
</evidence>
<evidence type="ECO:0000256" key="6">
    <source>
        <dbReference type="ARBA" id="ARBA00022448"/>
    </source>
</evidence>
<evidence type="ECO:0000256" key="4">
    <source>
        <dbReference type="ARBA" id="ARBA00011648"/>
    </source>
</evidence>
<keyword evidence="8 15" id="KW-0375">Hydrogen ion transport</keyword>
<reference evidence="19 20" key="1">
    <citation type="journal article" date="2011" name="Genome Biol. Evol.">
        <title>Reductive evolution of bacterial genome in insect gut environment.</title>
        <authorList>
            <person name="Nikoh N."/>
            <person name="Hosokawa T."/>
            <person name="Ohshima K."/>
            <person name="Hattori M."/>
            <person name="Fukatsu T."/>
        </authorList>
    </citation>
    <scope>NUCLEOTIDE SEQUENCE [LARGE SCALE GENOMIC DNA]</scope>
    <source>
        <strain evidence="19 20">Mpkobe</strain>
    </source>
</reference>
<dbReference type="InterPro" id="IPR020546">
    <property type="entry name" value="ATP_synth_F1_dsu/esu_N"/>
</dbReference>
<keyword evidence="9 15" id="KW-0406">Ion transport</keyword>
<evidence type="ECO:0000313" key="19">
    <source>
        <dbReference type="EMBL" id="BAH82882.1"/>
    </source>
</evidence>
<dbReference type="SUPFAM" id="SSF51344">
    <property type="entry name" value="Epsilon subunit of F1F0-ATP synthase N-terminal domain"/>
    <property type="match status" value="1"/>
</dbReference>
<dbReference type="Pfam" id="PF00401">
    <property type="entry name" value="ATP-synt_DE"/>
    <property type="match status" value="1"/>
</dbReference>
<dbReference type="EMBL" id="AP010872">
    <property type="protein sequence ID" value="BAH82882.1"/>
    <property type="molecule type" value="Genomic_DNA"/>
</dbReference>
<dbReference type="InterPro" id="IPR020547">
    <property type="entry name" value="ATP_synth_F1_esu_C"/>
</dbReference>
<keyword evidence="10 15" id="KW-0472">Membrane</keyword>
<evidence type="ECO:0000256" key="14">
    <source>
        <dbReference type="ARBA" id="ARBA00031795"/>
    </source>
</evidence>
<comment type="subcellular location">
    <subcellularLocation>
        <location evidence="2 15">Cell membrane</location>
        <topology evidence="2 15">Peripheral membrane protein</topology>
    </subcellularLocation>
</comment>
<dbReference type="KEGG" id="icp:ICMP_009"/>
<evidence type="ECO:0000259" key="17">
    <source>
        <dbReference type="Pfam" id="PF00401"/>
    </source>
</evidence>
<evidence type="ECO:0000256" key="16">
    <source>
        <dbReference type="RuleBase" id="RU003656"/>
    </source>
</evidence>
<dbReference type="GO" id="GO:0005886">
    <property type="term" value="C:plasma membrane"/>
    <property type="evidence" value="ECO:0007669"/>
    <property type="project" value="UniProtKB-SubCell"/>
</dbReference>
<keyword evidence="12 15" id="KW-0066">ATP synthesis</keyword>
<proteinExistence type="inferred from homology"/>
<dbReference type="CDD" id="cd12152">
    <property type="entry name" value="F1-ATPase_delta"/>
    <property type="match status" value="1"/>
</dbReference>
<dbReference type="Pfam" id="PF02823">
    <property type="entry name" value="ATP-synt_DE_N"/>
    <property type="match status" value="1"/>
</dbReference>
<protein>
    <recommendedName>
        <fullName evidence="5 15">ATP synthase epsilon chain</fullName>
    </recommendedName>
    <alternativeName>
        <fullName evidence="14 15">ATP synthase F1 sector epsilon subunit</fullName>
    </alternativeName>
    <alternativeName>
        <fullName evidence="13 15">F-ATPase epsilon subunit</fullName>
    </alternativeName>
</protein>
<dbReference type="FunFam" id="2.60.15.10:FF:000001">
    <property type="entry name" value="ATP synthase epsilon chain"/>
    <property type="match status" value="1"/>
</dbReference>
<dbReference type="PANTHER" id="PTHR13822">
    <property type="entry name" value="ATP SYNTHASE DELTA/EPSILON CHAIN"/>
    <property type="match status" value="1"/>
</dbReference>
<dbReference type="Proteomes" id="UP000061704">
    <property type="component" value="Chromosome"/>
</dbReference>
<comment type="subunit">
    <text evidence="4 15 16">F-type ATPases have 2 components, CF(1) - the catalytic core - and CF(0) - the membrane proton channel. CF(1) has five subunits: alpha(3), beta(3), gamma(1), delta(1), epsilon(1). CF(0) has three main subunits: a, b and c.</text>
</comment>
<dbReference type="SUPFAM" id="SSF46604">
    <property type="entry name" value="Epsilon subunit of F1F0-ATP synthase C-terminal domain"/>
    <property type="match status" value="1"/>
</dbReference>
<dbReference type="FunFam" id="1.20.5.440:FF:000001">
    <property type="entry name" value="ATP synthase epsilon chain"/>
    <property type="match status" value="1"/>
</dbReference>
<dbReference type="GO" id="GO:0046933">
    <property type="term" value="F:proton-transporting ATP synthase activity, rotational mechanism"/>
    <property type="evidence" value="ECO:0007669"/>
    <property type="project" value="UniProtKB-UniRule"/>
</dbReference>
<gene>
    <name evidence="15 19" type="primary">atpC</name>
    <name evidence="19" type="ORF">ICMP_009</name>
</gene>
<feature type="domain" description="ATP synthase epsilon subunit C-terminal" evidence="17">
    <location>
        <begin position="107"/>
        <end position="150"/>
    </location>
</feature>
<dbReference type="InterPro" id="IPR036794">
    <property type="entry name" value="ATP_F1_dsu/esu_C_sf"/>
</dbReference>
<feature type="domain" description="ATP synthase F1 complex delta/epsilon subunit N-terminal" evidence="18">
    <location>
        <begin position="23"/>
        <end position="100"/>
    </location>
</feature>
<comment type="function">
    <text evidence="1 15">Produces ATP from ADP in the presence of a proton gradient across the membrane.</text>
</comment>
<dbReference type="InterPro" id="IPR001469">
    <property type="entry name" value="ATP_synth_F1_dsu/esu"/>
</dbReference>
<evidence type="ECO:0000256" key="11">
    <source>
        <dbReference type="ARBA" id="ARBA00023196"/>
    </source>
</evidence>
<evidence type="ECO:0000256" key="1">
    <source>
        <dbReference type="ARBA" id="ARBA00003543"/>
    </source>
</evidence>
<evidence type="ECO:0000256" key="15">
    <source>
        <dbReference type="HAMAP-Rule" id="MF_00530"/>
    </source>
</evidence>
<evidence type="ECO:0000313" key="20">
    <source>
        <dbReference type="Proteomes" id="UP000061704"/>
    </source>
</evidence>
<dbReference type="InterPro" id="IPR036771">
    <property type="entry name" value="ATPsynth_dsu/esu_N"/>
</dbReference>
<dbReference type="NCBIfam" id="TIGR01216">
    <property type="entry name" value="ATP_synt_epsi"/>
    <property type="match status" value="1"/>
</dbReference>
<dbReference type="GO" id="GO:0005524">
    <property type="term" value="F:ATP binding"/>
    <property type="evidence" value="ECO:0007669"/>
    <property type="project" value="UniProtKB-UniRule"/>
</dbReference>
<keyword evidence="6 15" id="KW-0813">Transport</keyword>
<evidence type="ECO:0000256" key="13">
    <source>
        <dbReference type="ARBA" id="ARBA00030215"/>
    </source>
</evidence>
<evidence type="ECO:0000256" key="7">
    <source>
        <dbReference type="ARBA" id="ARBA00022475"/>
    </source>
</evidence>
<evidence type="ECO:0000256" key="3">
    <source>
        <dbReference type="ARBA" id="ARBA00005712"/>
    </source>
</evidence>
<organism evidence="19 20">
    <name type="scientific">Candidatus Ishikawaella capsulata Mpkobe</name>
    <dbReference type="NCBI Taxonomy" id="476281"/>
    <lineage>
        <taxon>Bacteria</taxon>
        <taxon>Pseudomonadati</taxon>
        <taxon>Pseudomonadota</taxon>
        <taxon>Gammaproteobacteria</taxon>
        <taxon>Enterobacterales</taxon>
        <taxon>Enterobacteriaceae</taxon>
        <taxon>Candidatus Ishikawella</taxon>
    </lineage>
</organism>
<evidence type="ECO:0000256" key="5">
    <source>
        <dbReference type="ARBA" id="ARBA00014480"/>
    </source>
</evidence>
<dbReference type="NCBIfam" id="NF001847">
    <property type="entry name" value="PRK00571.1-4"/>
    <property type="match status" value="1"/>
</dbReference>
<sequence>MKKRYKRLIKFNYYGDIIFVSYSLKIVNAEQSIYCEKVKSIQISGSEGNLGIFTGHSPLLTSIKPGMLRIVTTLNKEEYMYISGGILEVQPNHVIVLADTVIRGANLDEKRAIEAKIQAQAKINLSNIDINYASASVELSKAIAKLRIIELIKQQKN</sequence>
<name>C5WC26_9ENTR</name>
<keyword evidence="20" id="KW-1185">Reference proteome</keyword>
<dbReference type="Gene3D" id="2.60.15.10">
    <property type="entry name" value="F0F1 ATP synthase delta/epsilon subunit, N-terminal"/>
    <property type="match status" value="1"/>
</dbReference>
<dbReference type="HAMAP" id="MF_00530">
    <property type="entry name" value="ATP_synth_epsil_bac"/>
    <property type="match status" value="1"/>
</dbReference>
<evidence type="ECO:0000259" key="18">
    <source>
        <dbReference type="Pfam" id="PF02823"/>
    </source>
</evidence>
<dbReference type="PANTHER" id="PTHR13822:SF10">
    <property type="entry name" value="ATP SYNTHASE EPSILON CHAIN, CHLOROPLASTIC"/>
    <property type="match status" value="1"/>
</dbReference>
<dbReference type="STRING" id="476281.ICMP_009"/>
<evidence type="ECO:0000256" key="12">
    <source>
        <dbReference type="ARBA" id="ARBA00023310"/>
    </source>
</evidence>
<dbReference type="HOGENOM" id="CLU_084338_2_0_6"/>
<evidence type="ECO:0000256" key="8">
    <source>
        <dbReference type="ARBA" id="ARBA00022781"/>
    </source>
</evidence>
<evidence type="ECO:0000256" key="9">
    <source>
        <dbReference type="ARBA" id="ARBA00023065"/>
    </source>
</evidence>
<dbReference type="AlphaFoldDB" id="C5WC26"/>
<comment type="similarity">
    <text evidence="3 15 16">Belongs to the ATPase epsilon chain family.</text>
</comment>
<evidence type="ECO:0000256" key="2">
    <source>
        <dbReference type="ARBA" id="ARBA00004202"/>
    </source>
</evidence>
<keyword evidence="7 15" id="KW-1003">Cell membrane</keyword>
<accession>C5WC26</accession>
<dbReference type="GO" id="GO:0045259">
    <property type="term" value="C:proton-transporting ATP synthase complex"/>
    <property type="evidence" value="ECO:0007669"/>
    <property type="project" value="UniProtKB-KW"/>
</dbReference>